<dbReference type="PANTHER" id="PTHR26312">
    <property type="entry name" value="TETRATRICOPEPTIDE REPEAT PROTEIN 5"/>
    <property type="match status" value="1"/>
</dbReference>
<dbReference type="Proteomes" id="UP000289340">
    <property type="component" value="Chromosome 4"/>
</dbReference>
<comment type="caution">
    <text evidence="3">The sequence shown here is derived from an EMBL/GenBank/DDBJ whole genome shotgun (WGS) entry which is preliminary data.</text>
</comment>
<keyword evidence="4" id="KW-1185">Reference proteome</keyword>
<reference evidence="3 4" key="1">
    <citation type="submission" date="2018-09" db="EMBL/GenBank/DDBJ databases">
        <title>A high-quality reference genome of wild soybean provides a powerful tool to mine soybean genomes.</title>
        <authorList>
            <person name="Xie M."/>
            <person name="Chung C.Y.L."/>
            <person name="Li M.-W."/>
            <person name="Wong F.-L."/>
            <person name="Chan T.-F."/>
            <person name="Lam H.-M."/>
        </authorList>
    </citation>
    <scope>NUCLEOTIDE SEQUENCE [LARGE SCALE GENOMIC DNA]</scope>
    <source>
        <strain evidence="4">cv. W05</strain>
        <tissue evidence="3">Hypocotyl of etiolated seedlings</tissue>
    </source>
</reference>
<protein>
    <submittedName>
        <fullName evidence="3">Uncharacterized protein</fullName>
    </submittedName>
</protein>
<dbReference type="InterPro" id="IPR011990">
    <property type="entry name" value="TPR-like_helical_dom_sf"/>
</dbReference>
<accession>A0A445L0C9</accession>
<dbReference type="PANTHER" id="PTHR26312:SF168">
    <property type="entry name" value="OS06G0606700 PROTEIN"/>
    <property type="match status" value="1"/>
</dbReference>
<keyword evidence="2" id="KW-1133">Transmembrane helix</keyword>
<evidence type="ECO:0000313" key="3">
    <source>
        <dbReference type="EMBL" id="RZC16587.1"/>
    </source>
</evidence>
<dbReference type="SUPFAM" id="SSF81901">
    <property type="entry name" value="HCP-like"/>
    <property type="match status" value="1"/>
</dbReference>
<dbReference type="EMBL" id="QZWG01000004">
    <property type="protein sequence ID" value="RZC16587.1"/>
    <property type="molecule type" value="Genomic_DNA"/>
</dbReference>
<evidence type="ECO:0000256" key="1">
    <source>
        <dbReference type="SAM" id="MobiDB-lite"/>
    </source>
</evidence>
<dbReference type="AlphaFoldDB" id="A0A445L0C9"/>
<feature type="compositionally biased region" description="Polar residues" evidence="1">
    <location>
        <begin position="116"/>
        <end position="131"/>
    </location>
</feature>
<evidence type="ECO:0000256" key="2">
    <source>
        <dbReference type="SAM" id="Phobius"/>
    </source>
</evidence>
<keyword evidence="2" id="KW-0812">Transmembrane</keyword>
<sequence>MMGISSLDDSPKVAWSAVAIGVVVVLGVVVRADYVKAEEYCERAILANPNDGGVLSMYADLIWQTQKDTCGAEGYFDQAVKASLDDCYVIASCAHFLWEAEKEEEEEDPSKESSSFFHGTLQSSTPLAAAS</sequence>
<organism evidence="3 4">
    <name type="scientific">Glycine soja</name>
    <name type="common">Wild soybean</name>
    <dbReference type="NCBI Taxonomy" id="3848"/>
    <lineage>
        <taxon>Eukaryota</taxon>
        <taxon>Viridiplantae</taxon>
        <taxon>Streptophyta</taxon>
        <taxon>Embryophyta</taxon>
        <taxon>Tracheophyta</taxon>
        <taxon>Spermatophyta</taxon>
        <taxon>Magnoliopsida</taxon>
        <taxon>eudicotyledons</taxon>
        <taxon>Gunneridae</taxon>
        <taxon>Pentapetalae</taxon>
        <taxon>rosids</taxon>
        <taxon>fabids</taxon>
        <taxon>Fabales</taxon>
        <taxon>Fabaceae</taxon>
        <taxon>Papilionoideae</taxon>
        <taxon>50 kb inversion clade</taxon>
        <taxon>NPAAA clade</taxon>
        <taxon>indigoferoid/millettioid clade</taxon>
        <taxon>Phaseoleae</taxon>
        <taxon>Glycine</taxon>
        <taxon>Glycine subgen. Soja</taxon>
    </lineage>
</organism>
<gene>
    <name evidence="3" type="ORF">D0Y65_009746</name>
</gene>
<feature type="transmembrane region" description="Helical" evidence="2">
    <location>
        <begin position="12"/>
        <end position="30"/>
    </location>
</feature>
<feature type="region of interest" description="Disordered" evidence="1">
    <location>
        <begin position="102"/>
        <end position="131"/>
    </location>
</feature>
<proteinExistence type="predicted"/>
<keyword evidence="2" id="KW-0472">Membrane</keyword>
<name>A0A445L0C9_GLYSO</name>
<dbReference type="Gene3D" id="1.25.40.10">
    <property type="entry name" value="Tetratricopeptide repeat domain"/>
    <property type="match status" value="1"/>
</dbReference>
<evidence type="ECO:0000313" key="4">
    <source>
        <dbReference type="Proteomes" id="UP000289340"/>
    </source>
</evidence>